<evidence type="ECO:0000313" key="1">
    <source>
        <dbReference type="EMBL" id="NNU77814.1"/>
    </source>
</evidence>
<organism evidence="1 2">
    <name type="scientific">Clostridium estertheticum</name>
    <dbReference type="NCBI Taxonomy" id="238834"/>
    <lineage>
        <taxon>Bacteria</taxon>
        <taxon>Bacillati</taxon>
        <taxon>Bacillota</taxon>
        <taxon>Clostridia</taxon>
        <taxon>Eubacteriales</taxon>
        <taxon>Clostridiaceae</taxon>
        <taxon>Clostridium</taxon>
    </lineage>
</organism>
<sequence>MDEIINRAKNKTQQARLMGIKTPEDGDWSNYSSKTCGSVGGALGDTFNKEAVSDIESRLDKKSQK</sequence>
<gene>
    <name evidence="1" type="ORF">HLQ16_17935</name>
</gene>
<evidence type="ECO:0000313" key="2">
    <source>
        <dbReference type="Proteomes" id="UP000531659"/>
    </source>
</evidence>
<dbReference type="GO" id="GO:0006265">
    <property type="term" value="P:DNA topological change"/>
    <property type="evidence" value="ECO:0007669"/>
    <property type="project" value="InterPro"/>
</dbReference>
<protein>
    <submittedName>
        <fullName evidence="1">Small, acid-soluble spore protein, alpha/beta type</fullName>
    </submittedName>
</protein>
<reference evidence="1 2" key="1">
    <citation type="submission" date="2020-05" db="EMBL/GenBank/DDBJ databases">
        <title>Complete genome of Clostridium estertheticum subspecies estertheticum, isolated from Vacuum packed lamb meat from New Zealand imported to Switzerland.</title>
        <authorList>
            <person name="Wambui J."/>
            <person name="Stevens M.J.A."/>
            <person name="Stephan R."/>
        </authorList>
    </citation>
    <scope>NUCLEOTIDE SEQUENCE [LARGE SCALE GENOMIC DNA]</scope>
    <source>
        <strain evidence="1 2">CEST001</strain>
    </source>
</reference>
<dbReference type="AlphaFoldDB" id="A0A7Y3SYQ8"/>
<proteinExistence type="predicted"/>
<dbReference type="RefSeq" id="WP_171298431.1">
    <property type="nucleotide sequence ID" value="NZ_CP087098.1"/>
</dbReference>
<name>A0A7Y3SYQ8_9CLOT</name>
<dbReference type="GO" id="GO:0003690">
    <property type="term" value="F:double-stranded DNA binding"/>
    <property type="evidence" value="ECO:0007669"/>
    <property type="project" value="InterPro"/>
</dbReference>
<accession>A0A7Y3SYQ8</accession>
<dbReference type="EMBL" id="JABEYB010000015">
    <property type="protein sequence ID" value="NNU77814.1"/>
    <property type="molecule type" value="Genomic_DNA"/>
</dbReference>
<dbReference type="InterPro" id="IPR001448">
    <property type="entry name" value="SASP_alpha/beta-type"/>
</dbReference>
<dbReference type="Proteomes" id="UP000531659">
    <property type="component" value="Unassembled WGS sequence"/>
</dbReference>
<dbReference type="Pfam" id="PF00269">
    <property type="entry name" value="SASP"/>
    <property type="match status" value="1"/>
</dbReference>
<comment type="caution">
    <text evidence="1">The sequence shown here is derived from an EMBL/GenBank/DDBJ whole genome shotgun (WGS) entry which is preliminary data.</text>
</comment>